<dbReference type="GO" id="GO:0005737">
    <property type="term" value="C:cytoplasm"/>
    <property type="evidence" value="ECO:0007669"/>
    <property type="project" value="TreeGrafter"/>
</dbReference>
<dbReference type="SUPFAM" id="SSF48371">
    <property type="entry name" value="ARM repeat"/>
    <property type="match status" value="1"/>
</dbReference>
<evidence type="ECO:0000256" key="3">
    <source>
        <dbReference type="ARBA" id="ARBA00011422"/>
    </source>
</evidence>
<proteinExistence type="inferred from homology"/>
<dbReference type="PhylomeDB" id="E2C5N4"/>
<dbReference type="KEGG" id="hst:105190280"/>
<dbReference type="PANTHER" id="PTHR12363">
    <property type="entry name" value="TRANSPORTIN 3 AND IMPORTIN 13"/>
    <property type="match status" value="1"/>
</dbReference>
<comment type="subcellular location">
    <subcellularLocation>
        <location evidence="1">Nucleus</location>
    </subcellularLocation>
</comment>
<gene>
    <name evidence="7" type="ORF">EAI_04493</name>
</gene>
<keyword evidence="5" id="KW-0539">Nucleus</keyword>
<feature type="domain" description="Importin N-terminal" evidence="6">
    <location>
        <begin position="22"/>
        <end position="88"/>
    </location>
</feature>
<dbReference type="Gene3D" id="1.25.10.10">
    <property type="entry name" value="Leucine-rich Repeat Variant"/>
    <property type="match status" value="1"/>
</dbReference>
<evidence type="ECO:0000256" key="2">
    <source>
        <dbReference type="ARBA" id="ARBA00007991"/>
    </source>
</evidence>
<sequence length="935" mass="105883">MDYATIVDQAVKEFYSAGSNEAHSWLLQAQVSPEAWKFVWELLDPSKSAEVQFFAATTLHTKIIKQWDEVPEHDYPMLRDYLVKSLKQPNTPKFVLLKLCQAFAAFMVNSYNIEKIEEDASIVDDLFNALTPTNSPSMLELLLRVLSLLPTECDRRRQTRGNSQILVKSWPKILCCLRLVFSSYDTIALLLPPTFMILTLECTLAWFKMDKLPLEAIGQIYSDLLIMATHYAPNRSSNLCTDPEQERGWDIVQECLITIVTHRDLKRWTHTLWEWAKALTITAKEHDTKYFCEVLTAMGEAHSREFLIALAGGSNDLTHKQTATNLIELLLECTSQPGRYPTDETRSCIPFGFWYALQDDLGTLDQPLEKWALLALKPIYIRLAEALLEKSALPCRQELSNANESELLRCYRQDVADTLDYCYKVLQEDLLKMVLERLARAMCDNKNWTDIEASLHAFKALAESVGNRNVRYVPEMIFAILSYIPYDRYPPEVMACACSALGSFAEWIGEHPERRLKEVLQFITLGLTKGPEVAPFASMALRDIVRESGNHLAPFAPSILNTIRQTLLNVAPGSGETLRLMYAAGKVLNTLPTVELQMTYLDATLGLCIVKLKELLEQPLFVARLDVTNHLKMILACLSTLDGTIGKAVLDGLIPVFHQIIAHPEWSQDNATLEGMYLCAQRSVSSLVHPETDARPLLSILTTSYKTWPHPEALNLLRQLIVLFAKDQDNIIGSVLAEISSITLSGVKACRSVQGDLSDWSDLMEAYLGVLSQICKKNIKLLLQIPEQIPEMLQCGIACLTLPEFATVKMAGSFLNHAIAQSLHMQTFIQPIGQELVSVILHHLSGVMLHHNFEPYAEVLLSLNKNCMEWHELWLRIAFESQSDIAALRKEYITRILRERLKQRLSDVLKEFNLRCRQKIGSSNPRNDRTSDVLT</sequence>
<dbReference type="STRING" id="610380.E2C5N4"/>
<dbReference type="Pfam" id="PF18806">
    <property type="entry name" value="Importin_rep_3"/>
    <property type="match status" value="1"/>
</dbReference>
<dbReference type="InterPro" id="IPR016024">
    <property type="entry name" value="ARM-type_fold"/>
</dbReference>
<dbReference type="AlphaFoldDB" id="E2C5N4"/>
<evidence type="ECO:0000313" key="8">
    <source>
        <dbReference type="Proteomes" id="UP000008237"/>
    </source>
</evidence>
<reference evidence="7 8" key="1">
    <citation type="journal article" date="2010" name="Science">
        <title>Genomic comparison of the ants Camponotus floridanus and Harpegnathos saltator.</title>
        <authorList>
            <person name="Bonasio R."/>
            <person name="Zhang G."/>
            <person name="Ye C."/>
            <person name="Mutti N.S."/>
            <person name="Fang X."/>
            <person name="Qin N."/>
            <person name="Donahue G."/>
            <person name="Yang P."/>
            <person name="Li Q."/>
            <person name="Li C."/>
            <person name="Zhang P."/>
            <person name="Huang Z."/>
            <person name="Berger S.L."/>
            <person name="Reinberg D."/>
            <person name="Wang J."/>
            <person name="Liebig J."/>
        </authorList>
    </citation>
    <scope>NUCLEOTIDE SEQUENCE [LARGE SCALE GENOMIC DNA]</scope>
    <source>
        <strain evidence="7 8">R22 G/1</strain>
    </source>
</reference>
<evidence type="ECO:0000259" key="6">
    <source>
        <dbReference type="PROSITE" id="PS50166"/>
    </source>
</evidence>
<dbReference type="OrthoDB" id="2016913at2759"/>
<dbReference type="GO" id="GO:0005634">
    <property type="term" value="C:nucleus"/>
    <property type="evidence" value="ECO:0007669"/>
    <property type="project" value="UniProtKB-SubCell"/>
</dbReference>
<organism evidence="8">
    <name type="scientific">Harpegnathos saltator</name>
    <name type="common">Jerdon's jumping ant</name>
    <dbReference type="NCBI Taxonomy" id="610380"/>
    <lineage>
        <taxon>Eukaryota</taxon>
        <taxon>Metazoa</taxon>
        <taxon>Ecdysozoa</taxon>
        <taxon>Arthropoda</taxon>
        <taxon>Hexapoda</taxon>
        <taxon>Insecta</taxon>
        <taxon>Pterygota</taxon>
        <taxon>Neoptera</taxon>
        <taxon>Endopterygota</taxon>
        <taxon>Hymenoptera</taxon>
        <taxon>Apocrita</taxon>
        <taxon>Aculeata</taxon>
        <taxon>Formicoidea</taxon>
        <taxon>Formicidae</taxon>
        <taxon>Ponerinae</taxon>
        <taxon>Ponerini</taxon>
        <taxon>Harpegnathos</taxon>
    </lineage>
</organism>
<dbReference type="InterPro" id="IPR001494">
    <property type="entry name" value="Importin-beta_N"/>
</dbReference>
<evidence type="ECO:0000256" key="5">
    <source>
        <dbReference type="ARBA" id="ARBA00023242"/>
    </source>
</evidence>
<evidence type="ECO:0000256" key="4">
    <source>
        <dbReference type="ARBA" id="ARBA00022448"/>
    </source>
</evidence>
<protein>
    <submittedName>
        <fullName evidence="7">Importin-13</fullName>
    </submittedName>
</protein>
<dbReference type="InParanoid" id="E2C5N4"/>
<name>E2C5N4_HARSA</name>
<evidence type="ECO:0000256" key="1">
    <source>
        <dbReference type="ARBA" id="ARBA00004123"/>
    </source>
</evidence>
<dbReference type="InterPro" id="IPR040520">
    <property type="entry name" value="Importin_rep_3"/>
</dbReference>
<dbReference type="EMBL" id="GL452776">
    <property type="protein sequence ID" value="EFN76745.1"/>
    <property type="molecule type" value="Genomic_DNA"/>
</dbReference>
<keyword evidence="4" id="KW-0813">Transport</keyword>
<dbReference type="Pfam" id="PF18773">
    <property type="entry name" value="Importin_rep"/>
    <property type="match status" value="1"/>
</dbReference>
<dbReference type="Proteomes" id="UP000008237">
    <property type="component" value="Unassembled WGS sequence"/>
</dbReference>
<comment type="subunit">
    <text evidence="3">Interacts with UBC9, RAN, RBM8A, eIF-1A and PAX6.</text>
</comment>
<dbReference type="Pfam" id="PF03810">
    <property type="entry name" value="IBN_N"/>
    <property type="match status" value="1"/>
</dbReference>
<dbReference type="PROSITE" id="PS50166">
    <property type="entry name" value="IMPORTIN_B_NT"/>
    <property type="match status" value="1"/>
</dbReference>
<dbReference type="OMA" id="KYPAEMA"/>
<dbReference type="FunCoup" id="E2C5N4">
    <property type="interactions" value="1098"/>
</dbReference>
<evidence type="ECO:0000313" key="7">
    <source>
        <dbReference type="EMBL" id="EFN76745.1"/>
    </source>
</evidence>
<dbReference type="InterPro" id="IPR011989">
    <property type="entry name" value="ARM-like"/>
</dbReference>
<dbReference type="GO" id="GO:0031267">
    <property type="term" value="F:small GTPase binding"/>
    <property type="evidence" value="ECO:0007669"/>
    <property type="project" value="InterPro"/>
</dbReference>
<dbReference type="InterPro" id="IPR040709">
    <property type="entry name" value="Importin_rep_1"/>
</dbReference>
<dbReference type="PANTHER" id="PTHR12363:SF33">
    <property type="entry name" value="IMPORTIN-13"/>
    <property type="match status" value="1"/>
</dbReference>
<dbReference type="InterPro" id="IPR051345">
    <property type="entry name" value="Importin_beta-like_NTR"/>
</dbReference>
<comment type="similarity">
    <text evidence="2">Belongs to the importin beta family.</text>
</comment>
<keyword evidence="8" id="KW-1185">Reference proteome</keyword>
<dbReference type="SMART" id="SM00913">
    <property type="entry name" value="IBN_N"/>
    <property type="match status" value="1"/>
</dbReference>
<dbReference type="GO" id="GO:0006606">
    <property type="term" value="P:protein import into nucleus"/>
    <property type="evidence" value="ECO:0007669"/>
    <property type="project" value="TreeGrafter"/>
</dbReference>
<accession>E2C5N4</accession>